<evidence type="ECO:0000313" key="2">
    <source>
        <dbReference type="EMBL" id="QLI80123.1"/>
    </source>
</evidence>
<dbReference type="RefSeq" id="WP_180307268.1">
    <property type="nucleotide sequence ID" value="NZ_CP058952.1"/>
</dbReference>
<sequence>MLPGNTSTTLIGNFVRAQQGLIDSVRVSPDDVRLTVGEKVQAVVTNQLNNGRFLVLIKDQLLDLNLPRNTQPGQQFELTVLSKNPQLTFQLNTAPNQPATTALNQDARVGLSKGAVMIGELLQNSDPAEVESLKQSLPLFTGKPEPVQLASQLANRLGQSGLFYESHQAQWVAGERTLPALQMESKAFVTPESLLTMSPSNLASQSEQQASSSIGKIEVNAHLLSEEQATTSNKAEFTDSKFALNGHAAAKMPSIDEAHLQQIVRQQLDLIENKPLIWQGQAWPNQDLLWQIQHNEERSHSEAEVELVPQWQTSLQLSLPRLGELGVIAQLKPDGFHLRFQALNESTLNLLKAQQPALLARFEAAGLKLSSALVHRGDDER</sequence>
<dbReference type="Gene3D" id="3.30.750.140">
    <property type="match status" value="1"/>
</dbReference>
<keyword evidence="2" id="KW-0969">Cilium</keyword>
<dbReference type="EMBL" id="CP058952">
    <property type="protein sequence ID" value="QLI80123.1"/>
    <property type="molecule type" value="Genomic_DNA"/>
</dbReference>
<protein>
    <submittedName>
        <fullName evidence="2">Flagellar hook-length control protein FliK</fullName>
    </submittedName>
</protein>
<proteinExistence type="predicted"/>
<keyword evidence="3" id="KW-1185">Reference proteome</keyword>
<evidence type="ECO:0000313" key="3">
    <source>
        <dbReference type="Proteomes" id="UP000510822"/>
    </source>
</evidence>
<organism evidence="2 3">
    <name type="scientific">Chitinibacter fontanus</name>
    <dbReference type="NCBI Taxonomy" id="1737446"/>
    <lineage>
        <taxon>Bacteria</taxon>
        <taxon>Pseudomonadati</taxon>
        <taxon>Pseudomonadota</taxon>
        <taxon>Betaproteobacteria</taxon>
        <taxon>Neisseriales</taxon>
        <taxon>Chitinibacteraceae</taxon>
        <taxon>Chitinibacter</taxon>
    </lineage>
</organism>
<dbReference type="Proteomes" id="UP000510822">
    <property type="component" value="Chromosome"/>
</dbReference>
<accession>A0A7D5Z219</accession>
<dbReference type="AlphaFoldDB" id="A0A7D5Z219"/>
<dbReference type="KEGG" id="cfon:HZU75_00420"/>
<name>A0A7D5Z219_9NEIS</name>
<keyword evidence="2" id="KW-0966">Cell projection</keyword>
<dbReference type="Pfam" id="PF02120">
    <property type="entry name" value="Flg_hook"/>
    <property type="match status" value="1"/>
</dbReference>
<reference evidence="2 3" key="1">
    <citation type="journal article" date="2016" name="Int. J. Syst. Evol. Microbiol.">
        <title>Chitinibacter fontanus sp. nov., isolated from a spring.</title>
        <authorList>
            <person name="Sheu S.Y."/>
            <person name="Li Y.S."/>
            <person name="Young C.C."/>
            <person name="Chen W.M."/>
        </authorList>
    </citation>
    <scope>NUCLEOTIDE SEQUENCE [LARGE SCALE GENOMIC DNA]</scope>
    <source>
        <strain evidence="2 3">STM-7</strain>
    </source>
</reference>
<dbReference type="InterPro" id="IPR021136">
    <property type="entry name" value="Flagellar_hook_control-like_C"/>
</dbReference>
<evidence type="ECO:0000259" key="1">
    <source>
        <dbReference type="Pfam" id="PF02120"/>
    </source>
</evidence>
<feature type="domain" description="Flagellar hook-length control protein-like C-terminal" evidence="1">
    <location>
        <begin position="309"/>
        <end position="379"/>
    </location>
</feature>
<gene>
    <name evidence="2" type="ORF">HZU75_00420</name>
</gene>
<keyword evidence="2" id="KW-0282">Flagellum</keyword>
<dbReference type="InterPro" id="IPR038610">
    <property type="entry name" value="FliK-like_C_sf"/>
</dbReference>